<gene>
    <name evidence="10" type="ORF">Hypma_006985</name>
</gene>
<dbReference type="InParanoid" id="A0A369KCH6"/>
<evidence type="ECO:0000256" key="3">
    <source>
        <dbReference type="ARBA" id="ARBA00006958"/>
    </source>
</evidence>
<dbReference type="Proteomes" id="UP000076154">
    <property type="component" value="Unassembled WGS sequence"/>
</dbReference>
<sequence length="375" mass="41782">MAAALYMFQTVSFAVMLYASQWYWKQPYHTSALSGAEWVKELIWGHPDRIRTELGMRVHVFLALVAELRRCGLSDSRYLSLEEQTAIFLYTCVTGLSIRHVGERFQHANETISTYFCLILTALASPPFYTKYVRLLAADDSVPSSILNNPKFFPFFGGALGAMDGTHINSSPSASERHAALHAQWEGSAADAMLFHDARTSDLPIPDGKYYLADAGFGACDTLLVPYRGVRYHLAEWGRAAVRPQNREELYNLRHASARNVVECIFGALKQRFGILNHAPQYDLDIQALIPPALAATHNFILDHDTDEAANIPDIPDPTPGFTPNCNCNFGTLARGVPTAAEKERARVKRDQIAQAMWESYQALLQANNAEQGLE</sequence>
<evidence type="ECO:0000256" key="2">
    <source>
        <dbReference type="ARBA" id="ARBA00004123"/>
    </source>
</evidence>
<dbReference type="PANTHER" id="PTHR22930:SF228">
    <property type="entry name" value="PROTEIN ALP1-LIKE"/>
    <property type="match status" value="1"/>
</dbReference>
<dbReference type="GO" id="GO:0004518">
    <property type="term" value="F:nuclease activity"/>
    <property type="evidence" value="ECO:0007669"/>
    <property type="project" value="UniProtKB-KW"/>
</dbReference>
<dbReference type="InterPro" id="IPR045249">
    <property type="entry name" value="HARBI1-like"/>
</dbReference>
<dbReference type="EMBL" id="LUEZ02000005">
    <property type="protein sequence ID" value="RDB30577.1"/>
    <property type="molecule type" value="Genomic_DNA"/>
</dbReference>
<dbReference type="Pfam" id="PF13359">
    <property type="entry name" value="DDE_Tnp_4"/>
    <property type="match status" value="1"/>
</dbReference>
<keyword evidence="4" id="KW-0540">Nuclease</keyword>
<dbReference type="GO" id="GO:0005634">
    <property type="term" value="C:nucleus"/>
    <property type="evidence" value="ECO:0007669"/>
    <property type="project" value="UniProtKB-SubCell"/>
</dbReference>
<keyword evidence="11" id="KW-1185">Reference proteome</keyword>
<dbReference type="GO" id="GO:0016787">
    <property type="term" value="F:hydrolase activity"/>
    <property type="evidence" value="ECO:0007669"/>
    <property type="project" value="UniProtKB-KW"/>
</dbReference>
<dbReference type="AlphaFoldDB" id="A0A369KCH6"/>
<keyword evidence="6" id="KW-0378">Hydrolase</keyword>
<comment type="subcellular location">
    <subcellularLocation>
        <location evidence="2">Nucleus</location>
    </subcellularLocation>
</comment>
<reference evidence="10" key="1">
    <citation type="submission" date="2018-04" db="EMBL/GenBank/DDBJ databases">
        <title>Whole genome sequencing of Hypsizygus marmoreus.</title>
        <authorList>
            <person name="Choi I.-G."/>
            <person name="Min B."/>
            <person name="Kim J.-G."/>
            <person name="Kim S."/>
            <person name="Oh Y.-L."/>
            <person name="Kong W.-S."/>
            <person name="Park H."/>
            <person name="Jeong J."/>
            <person name="Song E.-S."/>
        </authorList>
    </citation>
    <scope>NUCLEOTIDE SEQUENCE [LARGE SCALE GENOMIC DNA]</scope>
    <source>
        <strain evidence="10">51987-8</strain>
    </source>
</reference>
<keyword evidence="5" id="KW-0479">Metal-binding</keyword>
<organism evidence="10 11">
    <name type="scientific">Hypsizygus marmoreus</name>
    <name type="common">White beech mushroom</name>
    <name type="synonym">Agaricus marmoreus</name>
    <dbReference type="NCBI Taxonomy" id="39966"/>
    <lineage>
        <taxon>Eukaryota</taxon>
        <taxon>Fungi</taxon>
        <taxon>Dikarya</taxon>
        <taxon>Basidiomycota</taxon>
        <taxon>Agaricomycotina</taxon>
        <taxon>Agaricomycetes</taxon>
        <taxon>Agaricomycetidae</taxon>
        <taxon>Agaricales</taxon>
        <taxon>Tricholomatineae</taxon>
        <taxon>Lyophyllaceae</taxon>
        <taxon>Hypsizygus</taxon>
    </lineage>
</organism>
<dbReference type="Pfam" id="PF26138">
    <property type="entry name" value="DUF8040"/>
    <property type="match status" value="1"/>
</dbReference>
<evidence type="ECO:0000313" key="11">
    <source>
        <dbReference type="Proteomes" id="UP000076154"/>
    </source>
</evidence>
<evidence type="ECO:0000256" key="7">
    <source>
        <dbReference type="ARBA" id="ARBA00023242"/>
    </source>
</evidence>
<evidence type="ECO:0000256" key="1">
    <source>
        <dbReference type="ARBA" id="ARBA00001968"/>
    </source>
</evidence>
<accession>A0A369KCH6</accession>
<evidence type="ECO:0000313" key="10">
    <source>
        <dbReference type="EMBL" id="RDB30577.1"/>
    </source>
</evidence>
<dbReference type="OrthoDB" id="2430314at2759"/>
<proteinExistence type="inferred from homology"/>
<evidence type="ECO:0000259" key="8">
    <source>
        <dbReference type="Pfam" id="PF13359"/>
    </source>
</evidence>
<evidence type="ECO:0000256" key="4">
    <source>
        <dbReference type="ARBA" id="ARBA00022722"/>
    </source>
</evidence>
<evidence type="ECO:0000256" key="6">
    <source>
        <dbReference type="ARBA" id="ARBA00022801"/>
    </source>
</evidence>
<dbReference type="STRING" id="39966.A0A369KCH6"/>
<comment type="similarity">
    <text evidence="3">Belongs to the HARBI1 family.</text>
</comment>
<dbReference type="InterPro" id="IPR027806">
    <property type="entry name" value="HARBI1_dom"/>
</dbReference>
<comment type="caution">
    <text evidence="10">The sequence shown here is derived from an EMBL/GenBank/DDBJ whole genome shotgun (WGS) entry which is preliminary data.</text>
</comment>
<evidence type="ECO:0000259" key="9">
    <source>
        <dbReference type="Pfam" id="PF26138"/>
    </source>
</evidence>
<protein>
    <submittedName>
        <fullName evidence="10">Uncharacterized protein</fullName>
    </submittedName>
</protein>
<dbReference type="InterPro" id="IPR058353">
    <property type="entry name" value="DUF8040"/>
</dbReference>
<keyword evidence="7" id="KW-0539">Nucleus</keyword>
<comment type="cofactor">
    <cofactor evidence="1">
        <name>a divalent metal cation</name>
        <dbReference type="ChEBI" id="CHEBI:60240"/>
    </cofactor>
</comment>
<feature type="domain" description="DDE Tnp4" evidence="8">
    <location>
        <begin position="181"/>
        <end position="284"/>
    </location>
</feature>
<dbReference type="GO" id="GO:0046872">
    <property type="term" value="F:metal ion binding"/>
    <property type="evidence" value="ECO:0007669"/>
    <property type="project" value="UniProtKB-KW"/>
</dbReference>
<dbReference type="PANTHER" id="PTHR22930">
    <property type="match status" value="1"/>
</dbReference>
<name>A0A369KCH6_HYPMA</name>
<feature type="domain" description="DUF8040" evidence="9">
    <location>
        <begin position="30"/>
        <end position="124"/>
    </location>
</feature>
<evidence type="ECO:0000256" key="5">
    <source>
        <dbReference type="ARBA" id="ARBA00022723"/>
    </source>
</evidence>